<dbReference type="InterPro" id="IPR055357">
    <property type="entry name" value="LRR_At1g61320_AtMIF1"/>
</dbReference>
<name>A2ZF23_ORYSI</name>
<accession>A2ZF23</accession>
<proteinExistence type="predicted"/>
<dbReference type="InterPro" id="IPR001810">
    <property type="entry name" value="F-box_dom"/>
</dbReference>
<keyword evidence="1" id="KW-1133">Transmembrane helix</keyword>
<evidence type="ECO:0000313" key="3">
    <source>
        <dbReference type="EMBL" id="EAY81207.1"/>
    </source>
</evidence>
<dbReference type="Pfam" id="PF23622">
    <property type="entry name" value="LRR_At1g61320_AtMIF1"/>
    <property type="match status" value="1"/>
</dbReference>
<dbReference type="PANTHER" id="PTHR34145:SF48">
    <property type="entry name" value="OS01G0553400 PROTEIN"/>
    <property type="match status" value="1"/>
</dbReference>
<gene>
    <name evidence="3" type="ORF">OsI_36386</name>
</gene>
<organism evidence="3 4">
    <name type="scientific">Oryza sativa subsp. indica</name>
    <name type="common">Rice</name>
    <dbReference type="NCBI Taxonomy" id="39946"/>
    <lineage>
        <taxon>Eukaryota</taxon>
        <taxon>Viridiplantae</taxon>
        <taxon>Streptophyta</taxon>
        <taxon>Embryophyta</taxon>
        <taxon>Tracheophyta</taxon>
        <taxon>Spermatophyta</taxon>
        <taxon>Magnoliopsida</taxon>
        <taxon>Liliopsida</taxon>
        <taxon>Poales</taxon>
        <taxon>Poaceae</taxon>
        <taxon>BOP clade</taxon>
        <taxon>Oryzoideae</taxon>
        <taxon>Oryzeae</taxon>
        <taxon>Oryzinae</taxon>
        <taxon>Oryza</taxon>
        <taxon>Oryza sativa</taxon>
    </lineage>
</organism>
<keyword evidence="1" id="KW-0812">Transmembrane</keyword>
<dbReference type="InterPro" id="IPR053772">
    <property type="entry name" value="At1g61320/At1g61330-like"/>
</dbReference>
<dbReference type="Pfam" id="PF00646">
    <property type="entry name" value="F-box"/>
    <property type="match status" value="1"/>
</dbReference>
<dbReference type="Gramene" id="BGIOSGA035394-TA">
    <property type="protein sequence ID" value="BGIOSGA035394-PA"/>
    <property type="gene ID" value="BGIOSGA035394"/>
</dbReference>
<dbReference type="PROSITE" id="PS50181">
    <property type="entry name" value="FBOX"/>
    <property type="match status" value="1"/>
</dbReference>
<evidence type="ECO:0000259" key="2">
    <source>
        <dbReference type="PROSITE" id="PS50181"/>
    </source>
</evidence>
<dbReference type="AlphaFoldDB" id="A2ZF23"/>
<dbReference type="EMBL" id="CM000136">
    <property type="protein sequence ID" value="EAY81207.1"/>
    <property type="molecule type" value="Genomic_DNA"/>
</dbReference>
<reference evidence="3 4" key="1">
    <citation type="journal article" date="2005" name="PLoS Biol.">
        <title>The genomes of Oryza sativa: a history of duplications.</title>
        <authorList>
            <person name="Yu J."/>
            <person name="Wang J."/>
            <person name="Lin W."/>
            <person name="Li S."/>
            <person name="Li H."/>
            <person name="Zhou J."/>
            <person name="Ni P."/>
            <person name="Dong W."/>
            <person name="Hu S."/>
            <person name="Zeng C."/>
            <person name="Zhang J."/>
            <person name="Zhang Y."/>
            <person name="Li R."/>
            <person name="Xu Z."/>
            <person name="Li S."/>
            <person name="Li X."/>
            <person name="Zheng H."/>
            <person name="Cong L."/>
            <person name="Lin L."/>
            <person name="Yin J."/>
            <person name="Geng J."/>
            <person name="Li G."/>
            <person name="Shi J."/>
            <person name="Liu J."/>
            <person name="Lv H."/>
            <person name="Li J."/>
            <person name="Wang J."/>
            <person name="Deng Y."/>
            <person name="Ran L."/>
            <person name="Shi X."/>
            <person name="Wang X."/>
            <person name="Wu Q."/>
            <person name="Li C."/>
            <person name="Ren X."/>
            <person name="Wang J."/>
            <person name="Wang X."/>
            <person name="Li D."/>
            <person name="Liu D."/>
            <person name="Zhang X."/>
            <person name="Ji Z."/>
            <person name="Zhao W."/>
            <person name="Sun Y."/>
            <person name="Zhang Z."/>
            <person name="Bao J."/>
            <person name="Han Y."/>
            <person name="Dong L."/>
            <person name="Ji J."/>
            <person name="Chen P."/>
            <person name="Wu S."/>
            <person name="Liu J."/>
            <person name="Xiao Y."/>
            <person name="Bu D."/>
            <person name="Tan J."/>
            <person name="Yang L."/>
            <person name="Ye C."/>
            <person name="Zhang J."/>
            <person name="Xu J."/>
            <person name="Zhou Y."/>
            <person name="Yu Y."/>
            <person name="Zhang B."/>
            <person name="Zhuang S."/>
            <person name="Wei H."/>
            <person name="Liu B."/>
            <person name="Lei M."/>
            <person name="Yu H."/>
            <person name="Li Y."/>
            <person name="Xu H."/>
            <person name="Wei S."/>
            <person name="He X."/>
            <person name="Fang L."/>
            <person name="Zhang Z."/>
            <person name="Zhang Y."/>
            <person name="Huang X."/>
            <person name="Su Z."/>
            <person name="Tong W."/>
            <person name="Li J."/>
            <person name="Tong Z."/>
            <person name="Li S."/>
            <person name="Ye J."/>
            <person name="Wang L."/>
            <person name="Fang L."/>
            <person name="Lei T."/>
            <person name="Chen C."/>
            <person name="Chen H."/>
            <person name="Xu Z."/>
            <person name="Li H."/>
            <person name="Huang H."/>
            <person name="Zhang F."/>
            <person name="Xu H."/>
            <person name="Li N."/>
            <person name="Zhao C."/>
            <person name="Li S."/>
            <person name="Dong L."/>
            <person name="Huang Y."/>
            <person name="Li L."/>
            <person name="Xi Y."/>
            <person name="Qi Q."/>
            <person name="Li W."/>
            <person name="Zhang B."/>
            <person name="Hu W."/>
            <person name="Zhang Y."/>
            <person name="Tian X."/>
            <person name="Jiao Y."/>
            <person name="Liang X."/>
            <person name="Jin J."/>
            <person name="Gao L."/>
            <person name="Zheng W."/>
            <person name="Hao B."/>
            <person name="Liu S."/>
            <person name="Wang W."/>
            <person name="Yuan L."/>
            <person name="Cao M."/>
            <person name="McDermott J."/>
            <person name="Samudrala R."/>
            <person name="Wang J."/>
            <person name="Wong G.K."/>
            <person name="Yang H."/>
        </authorList>
    </citation>
    <scope>NUCLEOTIDE SEQUENCE [LARGE SCALE GENOMIC DNA]</scope>
    <source>
        <strain evidence="4">cv. 93-11</strain>
    </source>
</reference>
<feature type="domain" description="F-box" evidence="2">
    <location>
        <begin position="107"/>
        <end position="143"/>
    </location>
</feature>
<dbReference type="OMA" id="CANTPFY"/>
<dbReference type="Gene3D" id="3.80.10.10">
    <property type="entry name" value="Ribonuclease Inhibitor"/>
    <property type="match status" value="1"/>
</dbReference>
<protein>
    <recommendedName>
        <fullName evidence="2">F-box domain-containing protein</fullName>
    </recommendedName>
</protein>
<dbReference type="Proteomes" id="UP000007015">
    <property type="component" value="Chromosome 11"/>
</dbReference>
<dbReference type="HOGENOM" id="CLU_010721_3_0_1"/>
<dbReference type="STRING" id="39946.A2ZF23"/>
<dbReference type="SUPFAM" id="SSF81383">
    <property type="entry name" value="F-box domain"/>
    <property type="match status" value="1"/>
</dbReference>
<dbReference type="SUPFAM" id="SSF52047">
    <property type="entry name" value="RNI-like"/>
    <property type="match status" value="1"/>
</dbReference>
<keyword evidence="1" id="KW-0472">Membrane</keyword>
<sequence length="571" mass="63507">MARCSNSLLNAGVLVLTVVVLGGRIWLSNRAATTDCERFMERPVIALGVLLLAQQQHELPVSYATAGGVPCSDFYFSGKKMRAVVHGKATKSEGCARINLKKRRSQTFRLHRVPPDVLRVILSQLSFKEAARTSIVSRKWKRLWRCYPKLVLTGDMMLGSSSNAAGDHPTWNKTTFIRRANSVVRQLSSSSATLNKFIVKFPLLQSDADHIDRWVSLSAASRARRIVLDLCPELEKFGDKDQMYSFPLHLFSVGGNSCVKSLCLGFVSLNLLHQLSPAGNTNRLTILKKLTLHKVSIAGDLQSLLLECDALEWLSLTFCSLQHRDLVVQHQQPLQRLRHLRVLHCRLQKLELQAPNLTEFEFANHQVPLVLGDCVNLSMASVGLLLPSDGFDYACTKLPVALPHVCDRLTLSMAIRTEAPLLMKGGSVFANLRHLILNVDIDGCPKASTGVLRLACLLELAPVLEELELHMYCANTPFYTSDLDAAATSPAARLHERLRTVYMTGFYGIRGQLELAHRILRSTVALDRLIIDPTRKVDHNFRNQAYAGMGRTMATLCINKAQFPGTVITIL</sequence>
<dbReference type="InterPro" id="IPR036047">
    <property type="entry name" value="F-box-like_dom_sf"/>
</dbReference>
<keyword evidence="4" id="KW-1185">Reference proteome</keyword>
<dbReference type="PANTHER" id="PTHR34145">
    <property type="entry name" value="OS02G0105600 PROTEIN"/>
    <property type="match status" value="1"/>
</dbReference>
<evidence type="ECO:0000256" key="1">
    <source>
        <dbReference type="SAM" id="Phobius"/>
    </source>
</evidence>
<evidence type="ECO:0000313" key="4">
    <source>
        <dbReference type="Proteomes" id="UP000007015"/>
    </source>
</evidence>
<feature type="transmembrane region" description="Helical" evidence="1">
    <location>
        <begin position="7"/>
        <end position="27"/>
    </location>
</feature>
<dbReference type="InterPro" id="IPR032675">
    <property type="entry name" value="LRR_dom_sf"/>
</dbReference>